<keyword evidence="3" id="KW-0418">Kinase</keyword>
<dbReference type="InterPro" id="IPR010559">
    <property type="entry name" value="Sig_transdc_His_kin_internal"/>
</dbReference>
<dbReference type="SUPFAM" id="SSF55874">
    <property type="entry name" value="ATPase domain of HSP90 chaperone/DNA topoisomerase II/histidine kinase"/>
    <property type="match status" value="1"/>
</dbReference>
<dbReference type="STRING" id="1492898.SY85_11380"/>
<dbReference type="GO" id="GO:0016020">
    <property type="term" value="C:membrane"/>
    <property type="evidence" value="ECO:0007669"/>
    <property type="project" value="InterPro"/>
</dbReference>
<dbReference type="PANTHER" id="PTHR34220:SF7">
    <property type="entry name" value="SENSOR HISTIDINE KINASE YPDA"/>
    <property type="match status" value="1"/>
</dbReference>
<name>A0A172TVA7_9BACT</name>
<feature type="transmembrane region" description="Helical" evidence="1">
    <location>
        <begin position="72"/>
        <end position="99"/>
    </location>
</feature>
<feature type="domain" description="Signal transduction histidine kinase internal region" evidence="2">
    <location>
        <begin position="155"/>
        <end position="234"/>
    </location>
</feature>
<feature type="transmembrane region" description="Helical" evidence="1">
    <location>
        <begin position="111"/>
        <end position="135"/>
    </location>
</feature>
<reference evidence="3 4" key="2">
    <citation type="journal article" date="2016" name="Int. J. Syst. Evol. Microbiol.">
        <title>Flavisolibacter tropicus sp. nov., isolated from tropical soil.</title>
        <authorList>
            <person name="Lee J.J."/>
            <person name="Kang M.S."/>
            <person name="Kim G.S."/>
            <person name="Lee C.S."/>
            <person name="Lim S."/>
            <person name="Lee J."/>
            <person name="Roh S.H."/>
            <person name="Kang H."/>
            <person name="Ha J.M."/>
            <person name="Bae S."/>
            <person name="Jung H.Y."/>
            <person name="Kim M.K."/>
        </authorList>
    </citation>
    <scope>NUCLEOTIDE SEQUENCE [LARGE SCALE GENOMIC DNA]</scope>
    <source>
        <strain evidence="3 4">LCS9</strain>
    </source>
</reference>
<organism evidence="3 4">
    <name type="scientific">Flavisolibacter tropicus</name>
    <dbReference type="NCBI Taxonomy" id="1492898"/>
    <lineage>
        <taxon>Bacteria</taxon>
        <taxon>Pseudomonadati</taxon>
        <taxon>Bacteroidota</taxon>
        <taxon>Chitinophagia</taxon>
        <taxon>Chitinophagales</taxon>
        <taxon>Chitinophagaceae</taxon>
        <taxon>Flavisolibacter</taxon>
    </lineage>
</organism>
<gene>
    <name evidence="3" type="ORF">SY85_11380</name>
</gene>
<dbReference type="PATRIC" id="fig|1492898.3.peg.2456"/>
<dbReference type="Pfam" id="PF06580">
    <property type="entry name" value="His_kinase"/>
    <property type="match status" value="1"/>
</dbReference>
<feature type="transmembrane region" description="Helical" evidence="1">
    <location>
        <begin position="13"/>
        <end position="33"/>
    </location>
</feature>
<protein>
    <submittedName>
        <fullName evidence="3">Histidine kinase</fullName>
    </submittedName>
</protein>
<dbReference type="EMBL" id="CP011390">
    <property type="protein sequence ID" value="ANE51015.1"/>
    <property type="molecule type" value="Genomic_DNA"/>
</dbReference>
<dbReference type="GO" id="GO:0000155">
    <property type="term" value="F:phosphorelay sensor kinase activity"/>
    <property type="evidence" value="ECO:0007669"/>
    <property type="project" value="InterPro"/>
</dbReference>
<evidence type="ECO:0000259" key="2">
    <source>
        <dbReference type="Pfam" id="PF06580"/>
    </source>
</evidence>
<dbReference type="Gene3D" id="3.30.565.10">
    <property type="entry name" value="Histidine kinase-like ATPase, C-terminal domain"/>
    <property type="match status" value="1"/>
</dbReference>
<dbReference type="PANTHER" id="PTHR34220">
    <property type="entry name" value="SENSOR HISTIDINE KINASE YPDA"/>
    <property type="match status" value="1"/>
</dbReference>
<reference evidence="4" key="1">
    <citation type="submission" date="2015-01" db="EMBL/GenBank/DDBJ databases">
        <title>Flavisolibacter sp./LCS9/ whole genome sequencing.</title>
        <authorList>
            <person name="Kim M.K."/>
            <person name="Srinivasan S."/>
            <person name="Lee J.-J."/>
        </authorList>
    </citation>
    <scope>NUCLEOTIDE SEQUENCE [LARGE SCALE GENOMIC DNA]</scope>
    <source>
        <strain evidence="4">LCS9</strain>
    </source>
</reference>
<keyword evidence="1" id="KW-0472">Membrane</keyword>
<dbReference type="InterPro" id="IPR036890">
    <property type="entry name" value="HATPase_C_sf"/>
</dbReference>
<keyword evidence="4" id="KW-1185">Reference proteome</keyword>
<keyword evidence="1" id="KW-0812">Transmembrane</keyword>
<evidence type="ECO:0000256" key="1">
    <source>
        <dbReference type="SAM" id="Phobius"/>
    </source>
</evidence>
<dbReference type="OrthoDB" id="9792992at2"/>
<dbReference type="AlphaFoldDB" id="A0A172TVA7"/>
<feature type="transmembrane region" description="Helical" evidence="1">
    <location>
        <begin position="45"/>
        <end position="66"/>
    </location>
</feature>
<keyword evidence="1" id="KW-1133">Transmembrane helix</keyword>
<dbReference type="Proteomes" id="UP000077177">
    <property type="component" value="Chromosome"/>
</dbReference>
<keyword evidence="3" id="KW-0808">Transferase</keyword>
<dbReference type="KEGG" id="fla:SY85_11380"/>
<evidence type="ECO:0000313" key="3">
    <source>
        <dbReference type="EMBL" id="ANE51015.1"/>
    </source>
</evidence>
<accession>A0A172TVA7</accession>
<proteinExistence type="predicted"/>
<sequence length="345" mass="39834">MANSPLSVFRFRWLFFSGWLLWALIHACVLTSFDLPWTVAIADSAVSNILLMLVALLLVNTLQFYIPQADRYVMLLAWVATLTIIWLVISRLILTLLFADTQYLLFQKQSLFIRFSFGFLITSTIVLVSVLWYNWQEQKALEERRRETERMAKEAELFKLRQQLQPHFLFNSLNSISALIGPEGKAARKMVLQLSEFLRGTLKKEEHQWTSLGEEVRYLQLYLEIEKVRFGHRLDTAFELAEGTEALQLPALLLQPIVENAIKFGLYDTFDEITITVSSYQQDQALIIEVQNPFDPDITSPKGTGFGLLSIQRRLYLLFGRNDLLQTETSGKLFTTRLTIPQPTK</sequence>
<dbReference type="RefSeq" id="WP_066404583.1">
    <property type="nucleotide sequence ID" value="NZ_CP011390.1"/>
</dbReference>
<dbReference type="InterPro" id="IPR050640">
    <property type="entry name" value="Bact_2-comp_sensor_kinase"/>
</dbReference>
<evidence type="ECO:0000313" key="4">
    <source>
        <dbReference type="Proteomes" id="UP000077177"/>
    </source>
</evidence>